<evidence type="ECO:0000313" key="1">
    <source>
        <dbReference type="EMBL" id="MFD2463984.1"/>
    </source>
</evidence>
<organism evidence="1 2">
    <name type="scientific">Amycolatopsis samaneae</name>
    <dbReference type="NCBI Taxonomy" id="664691"/>
    <lineage>
        <taxon>Bacteria</taxon>
        <taxon>Bacillati</taxon>
        <taxon>Actinomycetota</taxon>
        <taxon>Actinomycetes</taxon>
        <taxon>Pseudonocardiales</taxon>
        <taxon>Pseudonocardiaceae</taxon>
        <taxon>Amycolatopsis</taxon>
    </lineage>
</organism>
<evidence type="ECO:0000313" key="2">
    <source>
        <dbReference type="Proteomes" id="UP001597419"/>
    </source>
</evidence>
<dbReference type="EMBL" id="JBHUKU010000022">
    <property type="protein sequence ID" value="MFD2463984.1"/>
    <property type="molecule type" value="Genomic_DNA"/>
</dbReference>
<keyword evidence="2" id="KW-1185">Reference proteome</keyword>
<reference evidence="2" key="1">
    <citation type="journal article" date="2019" name="Int. J. Syst. Evol. Microbiol.">
        <title>The Global Catalogue of Microorganisms (GCM) 10K type strain sequencing project: providing services to taxonomists for standard genome sequencing and annotation.</title>
        <authorList>
            <consortium name="The Broad Institute Genomics Platform"/>
            <consortium name="The Broad Institute Genome Sequencing Center for Infectious Disease"/>
            <person name="Wu L."/>
            <person name="Ma J."/>
        </authorList>
    </citation>
    <scope>NUCLEOTIDE SEQUENCE [LARGE SCALE GENOMIC DNA]</scope>
    <source>
        <strain evidence="2">CGMCC 4.7643</strain>
    </source>
</reference>
<comment type="caution">
    <text evidence="1">The sequence shown here is derived from an EMBL/GenBank/DDBJ whole genome shotgun (WGS) entry which is preliminary data.</text>
</comment>
<gene>
    <name evidence="1" type="ORF">ACFSYJ_35575</name>
</gene>
<sequence>MRTRPVTPRRSGPARSRALVVTAAFLVLLGYLGLHVSLCCLAGAGSPAVATATLTGHDSDEHTGDCPDEHGPHTHGHGDVVCAPPRADDGGALAAVPAVLPTDFVLRRPLSRIPARRGPPRWSTPGRAKLIDLCIART</sequence>
<accession>A0ABW5GT35</accession>
<protein>
    <recommendedName>
        <fullName evidence="3">Secreted protein</fullName>
    </recommendedName>
</protein>
<evidence type="ECO:0008006" key="3">
    <source>
        <dbReference type="Google" id="ProtNLM"/>
    </source>
</evidence>
<proteinExistence type="predicted"/>
<dbReference type="Proteomes" id="UP001597419">
    <property type="component" value="Unassembled WGS sequence"/>
</dbReference>
<dbReference type="RefSeq" id="WP_345386050.1">
    <property type="nucleotide sequence ID" value="NZ_BAABHG010000001.1"/>
</dbReference>
<name>A0ABW5GT35_9PSEU</name>